<evidence type="ECO:0000256" key="1">
    <source>
        <dbReference type="SAM" id="SignalP"/>
    </source>
</evidence>
<reference evidence="2 3" key="1">
    <citation type="journal article" date="2010" name="PLoS ONE">
        <title>The glycobiome of the rumen bacterium Butyrivibrio proteoclasticus B316(T) highlights adaptation to a polysaccharide-rich environment.</title>
        <authorList>
            <person name="Kelly W.J."/>
            <person name="Leahy S.C."/>
            <person name="Altermann E."/>
            <person name="Yeoman C.J."/>
            <person name="Dunne J.C."/>
            <person name="Kong Z."/>
            <person name="Pacheco D.M."/>
            <person name="Li D."/>
            <person name="Noel S.J."/>
            <person name="Moon C.D."/>
            <person name="Cookson A.L."/>
            <person name="Attwood G.T."/>
        </authorList>
    </citation>
    <scope>NUCLEOTIDE SEQUENCE [LARGE SCALE GENOMIC DNA]</scope>
    <source>
        <strain evidence="3">ATCC 51982 / DSM 14932 / B316</strain>
    </source>
</reference>
<evidence type="ECO:0000313" key="3">
    <source>
        <dbReference type="Proteomes" id="UP000001299"/>
    </source>
</evidence>
<dbReference type="eggNOG" id="ENOG5030F0T">
    <property type="taxonomic scope" value="Bacteria"/>
</dbReference>
<protein>
    <recommendedName>
        <fullName evidence="4">Lipoprotein</fullName>
    </recommendedName>
</protein>
<feature type="signal peptide" evidence="1">
    <location>
        <begin position="1"/>
        <end position="24"/>
    </location>
</feature>
<feature type="chain" id="PRO_5038609348" description="Lipoprotein" evidence="1">
    <location>
        <begin position="25"/>
        <end position="291"/>
    </location>
</feature>
<sequence>MTIMKKISLALIGLMMVGSLVGCASESTSTSQFNITTTTDEGTTEYNYSAELNNGELTTSSSVTETPAAENMAYEETADQDDDEDTINYKVVDGSLYVEAPSRDDIWWEVIDYEASVKLAGWSVEDDVYYGRVDANMSQGNGYVVLGKYDDTDGYPILYAVIAVDIDDGEIVSVSNTAEVDSLDEYFPVYSTGFAAVDENGQDKFMMAFYDDYDEKYVYLIDGENTKYVPYVACQVELSNPDGSATDALEVQFSDDKVYFGEKDGNRFIMDDSGEYAVRFVSADEVNAQFA</sequence>
<dbReference type="AlphaFoldDB" id="E0S0Z1"/>
<dbReference type="KEGG" id="bpb:bpr_I0723"/>
<accession>E0S0Z1</accession>
<gene>
    <name evidence="2" type="ordered locus">bpr_I0723</name>
</gene>
<evidence type="ECO:0008006" key="4">
    <source>
        <dbReference type="Google" id="ProtNLM"/>
    </source>
</evidence>
<dbReference type="PROSITE" id="PS51257">
    <property type="entry name" value="PROKAR_LIPOPROTEIN"/>
    <property type="match status" value="1"/>
</dbReference>
<evidence type="ECO:0000313" key="2">
    <source>
        <dbReference type="EMBL" id="ADL33466.1"/>
    </source>
</evidence>
<name>E0S0Z1_BUTPB</name>
<organism evidence="2 3">
    <name type="scientific">Butyrivibrio proteoclasticus (strain ATCC 51982 / DSM 14932 / B316)</name>
    <name type="common">Clostridium proteoclasticum</name>
    <dbReference type="NCBI Taxonomy" id="515622"/>
    <lineage>
        <taxon>Bacteria</taxon>
        <taxon>Bacillati</taxon>
        <taxon>Bacillota</taxon>
        <taxon>Clostridia</taxon>
        <taxon>Lachnospirales</taxon>
        <taxon>Lachnospiraceae</taxon>
        <taxon>Butyrivibrio</taxon>
    </lineage>
</organism>
<dbReference type="EMBL" id="CP001810">
    <property type="protein sequence ID" value="ADL33466.1"/>
    <property type="molecule type" value="Genomic_DNA"/>
</dbReference>
<proteinExistence type="predicted"/>
<keyword evidence="3" id="KW-1185">Reference proteome</keyword>
<keyword evidence="1" id="KW-0732">Signal</keyword>
<dbReference type="Proteomes" id="UP000001299">
    <property type="component" value="Chromosome 1"/>
</dbReference>
<dbReference type="HOGENOM" id="CLU_955405_0_0_9"/>